<feature type="chain" id="PRO_5043814661" evidence="3">
    <location>
        <begin position="24"/>
        <end position="525"/>
    </location>
</feature>
<feature type="compositionally biased region" description="Polar residues" evidence="1">
    <location>
        <begin position="329"/>
        <end position="339"/>
    </location>
</feature>
<dbReference type="Proteomes" id="UP000294847">
    <property type="component" value="Chromosome 3"/>
</dbReference>
<dbReference type="VEuPathDB" id="FungiDB:M_BR32_EuGene_00118741"/>
<evidence type="ECO:0000256" key="2">
    <source>
        <dbReference type="SAM" id="Phobius"/>
    </source>
</evidence>
<evidence type="ECO:0000313" key="5">
    <source>
        <dbReference type="Proteomes" id="UP000294847"/>
    </source>
</evidence>
<name>A0A4P7NAM3_PYROR</name>
<keyword evidence="2" id="KW-1133">Transmembrane helix</keyword>
<organism evidence="4 5">
    <name type="scientific">Pyricularia oryzae</name>
    <name type="common">Rice blast fungus</name>
    <name type="synonym">Magnaporthe oryzae</name>
    <dbReference type="NCBI Taxonomy" id="318829"/>
    <lineage>
        <taxon>Eukaryota</taxon>
        <taxon>Fungi</taxon>
        <taxon>Dikarya</taxon>
        <taxon>Ascomycota</taxon>
        <taxon>Pezizomycotina</taxon>
        <taxon>Sordariomycetes</taxon>
        <taxon>Sordariomycetidae</taxon>
        <taxon>Magnaporthales</taxon>
        <taxon>Pyriculariaceae</taxon>
        <taxon>Pyricularia</taxon>
    </lineage>
</organism>
<accession>A0A4P7NAM3</accession>
<feature type="region of interest" description="Disordered" evidence="1">
    <location>
        <begin position="382"/>
        <end position="410"/>
    </location>
</feature>
<protein>
    <submittedName>
        <fullName evidence="4">Uncharacterized protein</fullName>
    </submittedName>
</protein>
<proteinExistence type="predicted"/>
<dbReference type="AlphaFoldDB" id="A0A4P7NAM3"/>
<sequence length="525" mass="56719">MASRRRAAFALTALLIIPTHVSALQVSPNSPCAPVCLDREDQDVSDPKSSVTRPVDITCKDGDYSKTATGTKWKRCMTCLEKSSFSQGSESDQGWFLYNTRYNFNYCVFGYPNNTEIGSNPCQTSRACGALKDALVDGNMDPEKSSEYGYCNADGNSMTGEFFDKCLTCIASFRDQVVVRNGLIALGAGCQQRPGPGKILGLNDTIFASTPVGILNGDVTNDSSHAQGGSTTPTTTMIIGIVSGVLVAGAIAGIIYVCVRKRRDARRRANAAQQGWDPATGYHLSHGGNGDNGPISPLSFRCQTNLSPTAPQPFDFSPVEQYSDDKSQPRQYITSTSRHPPNVSPVAESPGHFTHAHFSQMQQSEKEALGLHQLTTTALPAAPRNTHYSPHAGPGMMRGSPVSATPTSATQLLPGGGVAMYVPADYAGTSPIHVQQQQQPAIWQQQSSPPQQWGWPGQPTQQPQQPQQPQFEFEFPQHRPHQSPPAPSKSPKLRLQRKGSMEKSSQGLKESMEIQTSFPGPPGKR</sequence>
<feature type="compositionally biased region" description="Polar residues" evidence="1">
    <location>
        <begin position="502"/>
        <end position="518"/>
    </location>
</feature>
<keyword evidence="2" id="KW-0812">Transmembrane</keyword>
<evidence type="ECO:0000256" key="3">
    <source>
        <dbReference type="SAM" id="SignalP"/>
    </source>
</evidence>
<feature type="transmembrane region" description="Helical" evidence="2">
    <location>
        <begin position="237"/>
        <end position="259"/>
    </location>
</feature>
<gene>
    <name evidence="4" type="ORF">PoMZ_03037</name>
</gene>
<keyword evidence="2" id="KW-0472">Membrane</keyword>
<evidence type="ECO:0000256" key="1">
    <source>
        <dbReference type="SAM" id="MobiDB-lite"/>
    </source>
</evidence>
<dbReference type="EMBL" id="CP034206">
    <property type="protein sequence ID" value="QBZ58096.1"/>
    <property type="molecule type" value="Genomic_DNA"/>
</dbReference>
<feature type="compositionally biased region" description="Low complexity" evidence="1">
    <location>
        <begin position="435"/>
        <end position="470"/>
    </location>
</feature>
<feature type="signal peptide" evidence="3">
    <location>
        <begin position="1"/>
        <end position="23"/>
    </location>
</feature>
<keyword evidence="3" id="KW-0732">Signal</keyword>
<evidence type="ECO:0000313" key="4">
    <source>
        <dbReference type="EMBL" id="QBZ58096.1"/>
    </source>
</evidence>
<reference evidence="4 5" key="1">
    <citation type="journal article" date="2019" name="Mol. Biol. Evol.">
        <title>Blast fungal genomes show frequent chromosomal changes, gene gains and losses, and effector gene turnover.</title>
        <authorList>
            <person name="Gomez Luciano L.B."/>
            <person name="Jason Tsai I."/>
            <person name="Chuma I."/>
            <person name="Tosa Y."/>
            <person name="Chen Y.H."/>
            <person name="Li J.Y."/>
            <person name="Li M.Y."/>
            <person name="Jade Lu M.Y."/>
            <person name="Nakayashiki H."/>
            <person name="Li W.H."/>
        </authorList>
    </citation>
    <scope>NUCLEOTIDE SEQUENCE [LARGE SCALE GENOMIC DNA]</scope>
    <source>
        <strain evidence="4">MZ5-1-6</strain>
    </source>
</reference>
<feature type="region of interest" description="Disordered" evidence="1">
    <location>
        <begin position="432"/>
        <end position="525"/>
    </location>
</feature>
<feature type="region of interest" description="Disordered" evidence="1">
    <location>
        <begin position="270"/>
        <end position="347"/>
    </location>
</feature>